<reference evidence="12" key="2">
    <citation type="submission" date="2025-08" db="UniProtKB">
        <authorList>
            <consortium name="Ensembl"/>
        </authorList>
    </citation>
    <scope>IDENTIFICATION</scope>
</reference>
<evidence type="ECO:0000256" key="6">
    <source>
        <dbReference type="ARBA" id="ARBA00023136"/>
    </source>
</evidence>
<evidence type="ECO:0008006" key="14">
    <source>
        <dbReference type="Google" id="ProtNLM"/>
    </source>
</evidence>
<feature type="compositionally biased region" description="Pro residues" evidence="11">
    <location>
        <begin position="65"/>
        <end position="81"/>
    </location>
</feature>
<reference evidence="12 13" key="1">
    <citation type="submission" date="2020-02" db="EMBL/GenBank/DDBJ databases">
        <title>Esox lucius (northern pike) genome, fEsoLuc1, primary haplotype.</title>
        <authorList>
            <person name="Myers G."/>
            <person name="Karagic N."/>
            <person name="Meyer A."/>
            <person name="Pippel M."/>
            <person name="Reichard M."/>
            <person name="Winkler S."/>
            <person name="Tracey A."/>
            <person name="Sims Y."/>
            <person name="Howe K."/>
            <person name="Rhie A."/>
            <person name="Formenti G."/>
            <person name="Durbin R."/>
            <person name="Fedrigo O."/>
            <person name="Jarvis E.D."/>
        </authorList>
    </citation>
    <scope>NUCLEOTIDE SEQUENCE [LARGE SCALE GENOMIC DNA]</scope>
</reference>
<feature type="region of interest" description="Disordered" evidence="11">
    <location>
        <begin position="1"/>
        <end position="122"/>
    </location>
</feature>
<keyword evidence="7" id="KW-1015">Disulfide bond</keyword>
<keyword evidence="5" id="KW-0496">Mitochondrion</keyword>
<proteinExistence type="inferred from homology"/>
<dbReference type="AlphaFoldDB" id="A0AAY5K1L5"/>
<feature type="compositionally biased region" description="Basic and acidic residues" evidence="11">
    <location>
        <begin position="89"/>
        <end position="101"/>
    </location>
</feature>
<protein>
    <recommendedName>
        <fullName evidence="14">CHCH domain-containing protein</fullName>
    </recommendedName>
</protein>
<evidence type="ECO:0000256" key="4">
    <source>
        <dbReference type="ARBA" id="ARBA00023054"/>
    </source>
</evidence>
<dbReference type="GeneTree" id="ENSGT00390000000903"/>
<dbReference type="InterPro" id="IPR042860">
    <property type="entry name" value="MIC25"/>
</dbReference>
<evidence type="ECO:0000256" key="7">
    <source>
        <dbReference type="ARBA" id="ARBA00023157"/>
    </source>
</evidence>
<sequence length="273" mass="30838">MGSGQSVTRKVSFGVDDEDTVRVLRGVKLSEDVLQRMKGTSPANQNEGHKPSPPTSPTTERSSPRPSPTPPHRPQARPQPGPQASQTHTDTKEELRKRYERQQTGVQEELIKGARREREAARTEMSKALHRERLQSHQEGEKAKLLAKRLEKKEAELKALDAFFKEQLAQLEKRNLDRYDQTKKQFHDQATKSEALVTARNTEPVCINLQSQILHCYKENQEQTLQCSDLAKTYMQCINAAKKPCVMGACCGTRLEQHSRPVDSCVTRSLITG</sequence>
<evidence type="ECO:0000256" key="9">
    <source>
        <dbReference type="ARBA" id="ARBA00034476"/>
    </source>
</evidence>
<evidence type="ECO:0000313" key="13">
    <source>
        <dbReference type="Proteomes" id="UP000265140"/>
    </source>
</evidence>
<evidence type="ECO:0000313" key="12">
    <source>
        <dbReference type="Ensembl" id="ENSELUP00000080412.1"/>
    </source>
</evidence>
<keyword evidence="6" id="KW-0472">Membrane</keyword>
<keyword evidence="2" id="KW-0519">Myristate</keyword>
<dbReference type="Ensembl" id="ENSELUT00000098087.1">
    <property type="protein sequence ID" value="ENSELUP00000080412.1"/>
    <property type="gene ID" value="ENSELUG00000017867.3"/>
</dbReference>
<feature type="compositionally biased region" description="Basic and acidic residues" evidence="11">
    <location>
        <begin position="109"/>
        <end position="122"/>
    </location>
</feature>
<comment type="subcellular location">
    <subcellularLocation>
        <location evidence="9">Mitochondrion inner membrane</location>
        <topology evidence="9">Lipid-anchor</topology>
    </subcellularLocation>
</comment>
<comment type="similarity">
    <text evidence="10">Belongs to the MICOS complex subunit Mic19 family. Metazoan Mic25 subfamily.</text>
</comment>
<dbReference type="Proteomes" id="UP000265140">
    <property type="component" value="Chromosome 12"/>
</dbReference>
<reference evidence="12" key="3">
    <citation type="submission" date="2025-09" db="UniProtKB">
        <authorList>
            <consortium name="Ensembl"/>
        </authorList>
    </citation>
    <scope>IDENTIFICATION</scope>
</reference>
<keyword evidence="4" id="KW-0175">Coiled coil</keyword>
<evidence type="ECO:0000256" key="3">
    <source>
        <dbReference type="ARBA" id="ARBA00022792"/>
    </source>
</evidence>
<dbReference type="Pfam" id="PF05300">
    <property type="entry name" value="MIC19_MIC25"/>
    <property type="match status" value="1"/>
</dbReference>
<dbReference type="PANTHER" id="PTHR47609:SF1">
    <property type="entry name" value="MICOS COMPLEX SUBUNIT MIC25"/>
    <property type="match status" value="1"/>
</dbReference>
<dbReference type="PANTHER" id="PTHR47609">
    <property type="entry name" value="MICOS COMPLEX SUBUNIT MIC25"/>
    <property type="match status" value="1"/>
</dbReference>
<organism evidence="12 13">
    <name type="scientific">Esox lucius</name>
    <name type="common">Northern pike</name>
    <dbReference type="NCBI Taxonomy" id="8010"/>
    <lineage>
        <taxon>Eukaryota</taxon>
        <taxon>Metazoa</taxon>
        <taxon>Chordata</taxon>
        <taxon>Craniata</taxon>
        <taxon>Vertebrata</taxon>
        <taxon>Euteleostomi</taxon>
        <taxon>Actinopterygii</taxon>
        <taxon>Neopterygii</taxon>
        <taxon>Teleostei</taxon>
        <taxon>Protacanthopterygii</taxon>
        <taxon>Esociformes</taxon>
        <taxon>Esocidae</taxon>
        <taxon>Esox</taxon>
    </lineage>
</organism>
<keyword evidence="13" id="KW-1185">Reference proteome</keyword>
<dbReference type="InterPro" id="IPR007964">
    <property type="entry name" value="MIC19/MIC25"/>
</dbReference>
<keyword evidence="3" id="KW-0999">Mitochondrion inner membrane</keyword>
<evidence type="ECO:0000256" key="8">
    <source>
        <dbReference type="ARBA" id="ARBA00023288"/>
    </source>
</evidence>
<dbReference type="GO" id="GO:0061617">
    <property type="term" value="C:MICOS complex"/>
    <property type="evidence" value="ECO:0007669"/>
    <property type="project" value="InterPro"/>
</dbReference>
<evidence type="ECO:0000256" key="2">
    <source>
        <dbReference type="ARBA" id="ARBA00022707"/>
    </source>
</evidence>
<evidence type="ECO:0000256" key="5">
    <source>
        <dbReference type="ARBA" id="ARBA00023128"/>
    </source>
</evidence>
<name>A0AAY5K1L5_ESOLU</name>
<evidence type="ECO:0000256" key="11">
    <source>
        <dbReference type="SAM" id="MobiDB-lite"/>
    </source>
</evidence>
<keyword evidence="8" id="KW-0449">Lipoprotein</keyword>
<comment type="function">
    <text evidence="1">Component of the MICOS complex, a large protein complex of the mitochondrial inner membrane that plays crucial roles in the maintenance of crista junctions, inner membrane architecture, and formation of contact sites to the outer membrane.</text>
</comment>
<evidence type="ECO:0000256" key="10">
    <source>
        <dbReference type="ARBA" id="ARBA00034480"/>
    </source>
</evidence>
<evidence type="ECO:0000256" key="1">
    <source>
        <dbReference type="ARBA" id="ARBA00002689"/>
    </source>
</evidence>
<accession>A0AAY5K1L5</accession>